<gene>
    <name evidence="3" type="ORF">KV110_16645</name>
</gene>
<sequence length="365" mass="38220">MIRRLRLLLGAALTLPLTACSVTLEDLPLPAPGVSGPSYHLQAVFSNALNLPERAKVRVGGADVGEVERMTARDYTAVVSLRIIDSVELPVGTTAELRSATPLGDVFVSLRPPSDTSRSSTLLRDGDTIGLSETRAAATVEEVLSTAALLVNGGVIRNLTQVLNGMGTAMGDDGHRLTDLIRQSRELLTTLSERSGQLHGVLAQTAALADDLSTRRSAIDDVFAAAAPALTVIAGNTAHIAGLADQIAAITRQLENFPAIAGTDTRSLISDLNSLSASFNEPATDPRVTTANLLRILAPTLKFFSANAAHSDVELRQVVAGPIDDPGHLADPAFHPPEPADLANFVGSLTFVLTQLGARVMGPGR</sequence>
<evidence type="ECO:0000256" key="1">
    <source>
        <dbReference type="SAM" id="SignalP"/>
    </source>
</evidence>
<evidence type="ECO:0000313" key="3">
    <source>
        <dbReference type="EMBL" id="QXN94532.1"/>
    </source>
</evidence>
<dbReference type="Proteomes" id="UP000694257">
    <property type="component" value="Chromosome"/>
</dbReference>
<dbReference type="PANTHER" id="PTHR33371">
    <property type="entry name" value="INTERMEMBRANE PHOSPHOLIPID TRANSPORT SYSTEM BINDING PROTEIN MLAD-RELATED"/>
    <property type="match status" value="1"/>
</dbReference>
<dbReference type="PANTHER" id="PTHR33371:SF15">
    <property type="entry name" value="LIPOPROTEIN LPRN"/>
    <property type="match status" value="1"/>
</dbReference>
<dbReference type="InterPro" id="IPR003399">
    <property type="entry name" value="Mce/MlaD"/>
</dbReference>
<organism evidence="3 4">
    <name type="scientific">Nocardia iowensis</name>
    <dbReference type="NCBI Taxonomy" id="204891"/>
    <lineage>
        <taxon>Bacteria</taxon>
        <taxon>Bacillati</taxon>
        <taxon>Actinomycetota</taxon>
        <taxon>Actinomycetes</taxon>
        <taxon>Mycobacteriales</taxon>
        <taxon>Nocardiaceae</taxon>
        <taxon>Nocardia</taxon>
    </lineage>
</organism>
<feature type="chain" id="PRO_5045816474" evidence="1">
    <location>
        <begin position="20"/>
        <end position="365"/>
    </location>
</feature>
<protein>
    <submittedName>
        <fullName evidence="3">MCE family protein</fullName>
    </submittedName>
</protein>
<name>A0ABX8S0A5_NOCIO</name>
<proteinExistence type="predicted"/>
<keyword evidence="4" id="KW-1185">Reference proteome</keyword>
<dbReference type="Pfam" id="PF02470">
    <property type="entry name" value="MlaD"/>
    <property type="match status" value="1"/>
</dbReference>
<keyword evidence="1" id="KW-0732">Signal</keyword>
<feature type="signal peptide" evidence="1">
    <location>
        <begin position="1"/>
        <end position="19"/>
    </location>
</feature>
<evidence type="ECO:0000259" key="2">
    <source>
        <dbReference type="Pfam" id="PF02470"/>
    </source>
</evidence>
<dbReference type="InterPro" id="IPR052336">
    <property type="entry name" value="MlaD_Phospholipid_Transporter"/>
</dbReference>
<accession>A0ABX8S0A5</accession>
<dbReference type="EMBL" id="CP078145">
    <property type="protein sequence ID" value="QXN94532.1"/>
    <property type="molecule type" value="Genomic_DNA"/>
</dbReference>
<evidence type="ECO:0000313" key="4">
    <source>
        <dbReference type="Proteomes" id="UP000694257"/>
    </source>
</evidence>
<dbReference type="RefSeq" id="WP_218477115.1">
    <property type="nucleotide sequence ID" value="NZ_BAABJN010000015.1"/>
</dbReference>
<feature type="domain" description="Mce/MlaD" evidence="2">
    <location>
        <begin position="38"/>
        <end position="113"/>
    </location>
</feature>
<reference evidence="3 4" key="1">
    <citation type="submission" date="2021-07" db="EMBL/GenBank/DDBJ databases">
        <title>Whole Genome Sequence of Nocardia Iowensis.</title>
        <authorList>
            <person name="Lamm A."/>
            <person name="Collins-Fairclough A.M."/>
            <person name="Bunk B."/>
            <person name="Sproer C."/>
        </authorList>
    </citation>
    <scope>NUCLEOTIDE SEQUENCE [LARGE SCALE GENOMIC DNA]</scope>
    <source>
        <strain evidence="3 4">NRRL 5646</strain>
    </source>
</reference>